<organism evidence="2 3">
    <name type="scientific">Fibrella aestuarina BUZ 2</name>
    <dbReference type="NCBI Taxonomy" id="1166018"/>
    <lineage>
        <taxon>Bacteria</taxon>
        <taxon>Pseudomonadati</taxon>
        <taxon>Bacteroidota</taxon>
        <taxon>Cytophagia</taxon>
        <taxon>Cytophagales</taxon>
        <taxon>Spirosomataceae</taxon>
        <taxon>Fibrella</taxon>
    </lineage>
</organism>
<dbReference type="GO" id="GO:0000166">
    <property type="term" value="F:nucleotide binding"/>
    <property type="evidence" value="ECO:0007669"/>
    <property type="project" value="InterPro"/>
</dbReference>
<accession>I0K5U9</accession>
<reference evidence="2 3" key="1">
    <citation type="journal article" date="2012" name="J. Bacteriol.">
        <title>Genome Sequence of Fibrella aestuarina BUZ 2T, a Filamentous Marine Bacterium.</title>
        <authorList>
            <person name="Filippini M."/>
            <person name="Qi W."/>
            <person name="Blom J."/>
            <person name="Goesmann A."/>
            <person name="Smits T.H."/>
            <person name="Bagheri H.C."/>
        </authorList>
    </citation>
    <scope>NUCLEOTIDE SEQUENCE [LARGE SCALE GENOMIC DNA]</scope>
    <source>
        <strain evidence="3">BUZ 2T</strain>
    </source>
</reference>
<name>I0K5U9_9BACT</name>
<dbReference type="KEGG" id="fae:FAES_1492"/>
<dbReference type="SUPFAM" id="SSF47794">
    <property type="entry name" value="Rad51 N-terminal domain-like"/>
    <property type="match status" value="1"/>
</dbReference>
<protein>
    <recommendedName>
        <fullName evidence="4">DUF4332 domain-containing protein</fullName>
    </recommendedName>
</protein>
<dbReference type="InterPro" id="IPR010995">
    <property type="entry name" value="DNA_repair_Rad51/TF_NusA_a-hlx"/>
</dbReference>
<sequence>MATQAPVPEPTDDEQAPLDPNTTLDVYVGPNNSITELADTVDTMDGVRAETIDITNEGDGTHVELISLEEPSPTDPNMDVVDNFVSVEGIGPEVASLLIAGGIRTFNQLANTPVERIRAILEAGGTHFRIHEAANWTEQAGQLAKTDPFGPDADAQLPFGFAQWPNEKTGGEATA</sequence>
<dbReference type="OrthoDB" id="1493222at2"/>
<evidence type="ECO:0000313" key="2">
    <source>
        <dbReference type="EMBL" id="CCG99502.1"/>
    </source>
</evidence>
<dbReference type="EMBL" id="HE796683">
    <property type="protein sequence ID" value="CCG99502.1"/>
    <property type="molecule type" value="Genomic_DNA"/>
</dbReference>
<proteinExistence type="predicted"/>
<dbReference type="Gene3D" id="1.10.150.20">
    <property type="entry name" value="5' to 3' exonuclease, C-terminal subdomain"/>
    <property type="match status" value="1"/>
</dbReference>
<dbReference type="RefSeq" id="WP_015330601.1">
    <property type="nucleotide sequence ID" value="NC_020054.1"/>
</dbReference>
<dbReference type="AlphaFoldDB" id="I0K5U9"/>
<dbReference type="eggNOG" id="COG3743">
    <property type="taxonomic scope" value="Bacteria"/>
</dbReference>
<evidence type="ECO:0000256" key="1">
    <source>
        <dbReference type="SAM" id="MobiDB-lite"/>
    </source>
</evidence>
<dbReference type="STRING" id="1166018.FAES_1492"/>
<keyword evidence="3" id="KW-1185">Reference proteome</keyword>
<feature type="region of interest" description="Disordered" evidence="1">
    <location>
        <begin position="1"/>
        <end position="21"/>
    </location>
</feature>
<gene>
    <name evidence="2" type="ORF">FAES_1492</name>
</gene>
<dbReference type="HOGENOM" id="CLU_1530340_0_0_10"/>
<evidence type="ECO:0000313" key="3">
    <source>
        <dbReference type="Proteomes" id="UP000011058"/>
    </source>
</evidence>
<evidence type="ECO:0008006" key="4">
    <source>
        <dbReference type="Google" id="ProtNLM"/>
    </source>
</evidence>
<dbReference type="Proteomes" id="UP000011058">
    <property type="component" value="Chromosome"/>
</dbReference>